<dbReference type="AlphaFoldDB" id="A0A5K7XDL2"/>
<keyword evidence="3" id="KW-1185">Reference proteome</keyword>
<dbReference type="Pfam" id="PF12728">
    <property type="entry name" value="HTH_17"/>
    <property type="match status" value="1"/>
</dbReference>
<dbReference type="InterPro" id="IPR010093">
    <property type="entry name" value="SinI_DNA-bd"/>
</dbReference>
<accession>A0A5K7XDL2</accession>
<proteinExistence type="predicted"/>
<evidence type="ECO:0000313" key="3">
    <source>
        <dbReference type="Proteomes" id="UP000326837"/>
    </source>
</evidence>
<dbReference type="KEGG" id="lpav:PLANPX_4180"/>
<sequence length="104" mass="11477">MDIESTYRRDLKLTGDPSAAASLVLAEAMLGHAPKPEPHLQPQARITVAEASKMFNIPKRTIQSACRTGRLNHVRTGRIIRLKPADLELFLSGVEMQSGWRLGS</sequence>
<dbReference type="InterPro" id="IPR041657">
    <property type="entry name" value="HTH_17"/>
</dbReference>
<organism evidence="2 3">
    <name type="scientific">Lacipirellula parvula</name>
    <dbReference type="NCBI Taxonomy" id="2650471"/>
    <lineage>
        <taxon>Bacteria</taxon>
        <taxon>Pseudomonadati</taxon>
        <taxon>Planctomycetota</taxon>
        <taxon>Planctomycetia</taxon>
        <taxon>Pirellulales</taxon>
        <taxon>Lacipirellulaceae</taxon>
        <taxon>Lacipirellula</taxon>
    </lineage>
</organism>
<evidence type="ECO:0000259" key="1">
    <source>
        <dbReference type="Pfam" id="PF12728"/>
    </source>
</evidence>
<dbReference type="EMBL" id="AP021861">
    <property type="protein sequence ID" value="BBO34568.1"/>
    <property type="molecule type" value="Genomic_DNA"/>
</dbReference>
<reference evidence="3" key="1">
    <citation type="submission" date="2019-10" db="EMBL/GenBank/DDBJ databases">
        <title>Lacipirellula parvula gen. nov., sp. nov., representing a lineage of planctomycetes widespread in freshwater anoxic habitats, and description of the family Lacipirellulaceae.</title>
        <authorList>
            <person name="Dedysh S.N."/>
            <person name="Kulichevskaya I.S."/>
            <person name="Beletsky A.V."/>
            <person name="Rakitin A.L."/>
            <person name="Mardanov A.V."/>
            <person name="Ivanova A.A."/>
            <person name="Saltykova V.X."/>
            <person name="Rijpstra W.I.C."/>
            <person name="Sinninghe Damste J.S."/>
            <person name="Ravin N.V."/>
        </authorList>
    </citation>
    <scope>NUCLEOTIDE SEQUENCE [LARGE SCALE GENOMIC DNA]</scope>
    <source>
        <strain evidence="3">PX69</strain>
    </source>
</reference>
<dbReference type="RefSeq" id="WP_152100122.1">
    <property type="nucleotide sequence ID" value="NZ_AP021861.1"/>
</dbReference>
<dbReference type="GO" id="GO:0003677">
    <property type="term" value="F:DNA binding"/>
    <property type="evidence" value="ECO:0007669"/>
    <property type="project" value="InterPro"/>
</dbReference>
<feature type="domain" description="Helix-turn-helix" evidence="1">
    <location>
        <begin position="47"/>
        <end position="91"/>
    </location>
</feature>
<evidence type="ECO:0000313" key="2">
    <source>
        <dbReference type="EMBL" id="BBO34568.1"/>
    </source>
</evidence>
<protein>
    <recommendedName>
        <fullName evidence="1">Helix-turn-helix domain-containing protein</fullName>
    </recommendedName>
</protein>
<gene>
    <name evidence="2" type="ORF">PLANPX_4180</name>
</gene>
<dbReference type="Proteomes" id="UP000326837">
    <property type="component" value="Chromosome"/>
</dbReference>
<dbReference type="NCBIfam" id="TIGR01764">
    <property type="entry name" value="excise"/>
    <property type="match status" value="1"/>
</dbReference>
<name>A0A5K7XDL2_9BACT</name>